<dbReference type="InterPro" id="IPR017853">
    <property type="entry name" value="GH"/>
</dbReference>
<dbReference type="Gene3D" id="3.20.20.80">
    <property type="entry name" value="Glycosidases"/>
    <property type="match status" value="1"/>
</dbReference>
<organism evidence="9 10">
    <name type="scientific">Paenibacillus motobuensis</name>
    <dbReference type="NCBI Taxonomy" id="295324"/>
    <lineage>
        <taxon>Bacteria</taxon>
        <taxon>Bacillati</taxon>
        <taxon>Bacillota</taxon>
        <taxon>Bacilli</taxon>
        <taxon>Bacillales</taxon>
        <taxon>Paenibacillaceae</taxon>
        <taxon>Paenibacillus</taxon>
    </lineage>
</organism>
<dbReference type="Pfam" id="PF02836">
    <property type="entry name" value="Glyco_hydro_2_C"/>
    <property type="match status" value="1"/>
</dbReference>
<dbReference type="InterPro" id="IPR006101">
    <property type="entry name" value="Glyco_hydro_2"/>
</dbReference>
<feature type="domain" description="Glycoside hydrolase family 2" evidence="8">
    <location>
        <begin position="666"/>
        <end position="767"/>
    </location>
</feature>
<keyword evidence="10" id="KW-1185">Reference proteome</keyword>
<dbReference type="InterPro" id="IPR008979">
    <property type="entry name" value="Galactose-bd-like_sf"/>
</dbReference>
<dbReference type="Pfam" id="PF16355">
    <property type="entry name" value="DUF4982"/>
    <property type="match status" value="1"/>
</dbReference>
<dbReference type="Pfam" id="PF02837">
    <property type="entry name" value="Glyco_hydro_2_N"/>
    <property type="match status" value="1"/>
</dbReference>
<dbReference type="InterPro" id="IPR006103">
    <property type="entry name" value="Glyco_hydro_2_cat"/>
</dbReference>
<dbReference type="InterPro" id="IPR023232">
    <property type="entry name" value="Glyco_hydro_2_AS"/>
</dbReference>
<sequence length="1168" mass="131991">MSQNTKFNNDWFFAKLPLHTDIETVLSSSINWSSVTLPHDWLIYDTHHLYESEAGWYHKTILIDELAPNSCMSLCFEGVYMNSSLYVNGHLAGTWKYGYSTFEIDITPYITTGSNEIYVQVIHESPNSRWYSGAGIYRNVWLKTYSETHIVPYGVYISAKKQQDDSDSWIVEIDTELRLREISGSAAMKKQMIQHTILDESGAKVTQTETEVSCKDGQTVCIPSYISVRNPMLWDISQPYCYTLKTELFVENTLVDTEINSFGFRTMEFDSQRGFLLNGRHVKLHGVCQHHDLGCLGAAVNKAALRRQISLLQEMGVNAIRTAHNMPAVELMELADQMGVLIVSEAFDMWERKKTTYDYARFFPEWWKKDVASWIRRDRNHPSMLMWSIGNEIYDTHADERGQELTMLLRDEVLLHDPKANAVVTIGSNYMPWENAQKCADLIKFAGYNYGEKYYDLHHKEHPDWIIYGSETSSTVQSRGIYHFPLSQSVLSDDDEQCSSLGNSSTSWGAKSTESCIIDDRDAMYSPGQFIWTGFDYIGEPTPYHTKNSYFGQLDTAGFKKDSFYIYQAEWTDYKVNPMVHIFPYWDFSEGQLIDVRVCSNAPRIELFFNDVSQGTVEIDHKYGHKLLGEWQIPYQKGVLKAAAYDENGDSIATDMRSSFGDAASLVMVPDKNTMTADGSDLIFIEISAVDQDGIPVENANNRVHITVEGPGRLVGLDNGDSTDYDQYKGTNRRLFSGKLLAIIASTAETGSIIVHAESRGLNTAELILMAASLQPSNGTGNEVSLYSYTNGNAEELESQVPPMPHELQSSEIPIRKIEIICSEGNQLSKDNRSLPVRVKIHPSNATYQEVQWRVTNAGGVDANIATLDANGHEAVITALGDGDVYIRCAATNGADHIRLYSLMEFHISDLGQAYLNPYEFVSAGYHSEASLNLTNGNDRGVATGRDGESRICFDKIDFGSFGSDEITLPIFSLDDAEFPIEIWVGNPGEANASLLTTVTYQKQSIWNVYQDETYRLPRRLKGVTSLCFLLRRKIHLKGFKFKKPMKAFEQLSVLDNNRIYGDSFALTEDSIEKIGNNVSLVFEDMDFGEAGSKKLVLCGHSPLDKNTLHIQFNGLDGDSKQIVEFTYSDDYCEREFTLERITGLQTVTFIFLPGSQFNFKWFQFHRS</sequence>
<dbReference type="InterPro" id="IPR006104">
    <property type="entry name" value="Glyco_hydro_2_N"/>
</dbReference>
<dbReference type="PANTHER" id="PTHR42732:SF1">
    <property type="entry name" value="BETA-MANNOSIDASE"/>
    <property type="match status" value="1"/>
</dbReference>
<dbReference type="InterPro" id="IPR051913">
    <property type="entry name" value="GH2_Domain-Containing"/>
</dbReference>
<evidence type="ECO:0008006" key="11">
    <source>
        <dbReference type="Google" id="ProtNLM"/>
    </source>
</evidence>
<dbReference type="Pfam" id="PF00703">
    <property type="entry name" value="Glyco_hydro_2"/>
    <property type="match status" value="1"/>
</dbReference>
<dbReference type="RefSeq" id="WP_343861618.1">
    <property type="nucleotide sequence ID" value="NZ_BAAACX010000009.1"/>
</dbReference>
<feature type="domain" description="Glycosyl hydrolases family 2 sugar binding" evidence="6">
    <location>
        <begin position="51"/>
        <end position="143"/>
    </location>
</feature>
<dbReference type="Proteomes" id="UP001500340">
    <property type="component" value="Unassembled WGS sequence"/>
</dbReference>
<dbReference type="EMBL" id="BAAACX010000009">
    <property type="protein sequence ID" value="GAA0393701.1"/>
    <property type="molecule type" value="Genomic_DNA"/>
</dbReference>
<dbReference type="Gene3D" id="2.60.120.260">
    <property type="entry name" value="Galactose-binding domain-like"/>
    <property type="match status" value="3"/>
</dbReference>
<feature type="domain" description="Glycoside hydrolase family 2 immunoglobulin-like beta-sandwich" evidence="4">
    <location>
        <begin position="156"/>
        <end position="265"/>
    </location>
</feature>
<dbReference type="SUPFAM" id="SSF51445">
    <property type="entry name" value="(Trans)glycosidases"/>
    <property type="match status" value="1"/>
</dbReference>
<keyword evidence="2" id="KW-0378">Hydrolase</keyword>
<dbReference type="InterPro" id="IPR032311">
    <property type="entry name" value="DUF4982"/>
</dbReference>
<accession>A0ABP3I9B4</accession>
<dbReference type="InterPro" id="IPR013783">
    <property type="entry name" value="Ig-like_fold"/>
</dbReference>
<dbReference type="Gene3D" id="2.60.40.1080">
    <property type="match status" value="1"/>
</dbReference>
<evidence type="ECO:0000256" key="2">
    <source>
        <dbReference type="ARBA" id="ARBA00022801"/>
    </source>
</evidence>
<evidence type="ECO:0000256" key="1">
    <source>
        <dbReference type="ARBA" id="ARBA00007401"/>
    </source>
</evidence>
<dbReference type="SUPFAM" id="SSF49303">
    <property type="entry name" value="beta-Galactosidase/glucuronidase domain"/>
    <property type="match status" value="1"/>
</dbReference>
<evidence type="ECO:0000259" key="6">
    <source>
        <dbReference type="Pfam" id="PF02837"/>
    </source>
</evidence>
<protein>
    <recommendedName>
        <fullName evidence="11">Beta-galactosidase</fullName>
    </recommendedName>
</protein>
<evidence type="ECO:0000313" key="9">
    <source>
        <dbReference type="EMBL" id="GAA0393701.1"/>
    </source>
</evidence>
<feature type="domain" description="DUF4982" evidence="7">
    <location>
        <begin position="591"/>
        <end position="653"/>
    </location>
</feature>
<reference evidence="10" key="1">
    <citation type="journal article" date="2019" name="Int. J. Syst. Evol. Microbiol.">
        <title>The Global Catalogue of Microorganisms (GCM) 10K type strain sequencing project: providing services to taxonomists for standard genome sequencing and annotation.</title>
        <authorList>
            <consortium name="The Broad Institute Genomics Platform"/>
            <consortium name="The Broad Institute Genome Sequencing Center for Infectious Disease"/>
            <person name="Wu L."/>
            <person name="Ma J."/>
        </authorList>
    </citation>
    <scope>NUCLEOTIDE SEQUENCE [LARGE SCALE GENOMIC DNA]</scope>
    <source>
        <strain evidence="10">JCM 12774</strain>
    </source>
</reference>
<dbReference type="InterPro" id="IPR006102">
    <property type="entry name" value="Ig-like_GH2"/>
</dbReference>
<gene>
    <name evidence="9" type="ORF">GCM10008933_25670</name>
</gene>
<dbReference type="PROSITE" id="PS00608">
    <property type="entry name" value="GLYCOSYL_HYDROL_F2_2"/>
    <property type="match status" value="1"/>
</dbReference>
<evidence type="ECO:0000259" key="8">
    <source>
        <dbReference type="Pfam" id="PF18565"/>
    </source>
</evidence>
<dbReference type="InterPro" id="IPR040605">
    <property type="entry name" value="Glyco_hydro2_dom5"/>
</dbReference>
<feature type="domain" description="Glycoside hydrolase family 2 catalytic" evidence="5">
    <location>
        <begin position="274"/>
        <end position="395"/>
    </location>
</feature>
<dbReference type="PANTHER" id="PTHR42732">
    <property type="entry name" value="BETA-GALACTOSIDASE"/>
    <property type="match status" value="1"/>
</dbReference>
<dbReference type="Pfam" id="PF18565">
    <property type="entry name" value="Glyco_hydro2_C5"/>
    <property type="match status" value="1"/>
</dbReference>
<evidence type="ECO:0000256" key="3">
    <source>
        <dbReference type="ARBA" id="ARBA00023295"/>
    </source>
</evidence>
<evidence type="ECO:0000259" key="5">
    <source>
        <dbReference type="Pfam" id="PF02836"/>
    </source>
</evidence>
<dbReference type="SUPFAM" id="SSF49785">
    <property type="entry name" value="Galactose-binding domain-like"/>
    <property type="match status" value="1"/>
</dbReference>
<dbReference type="InterPro" id="IPR036156">
    <property type="entry name" value="Beta-gal/glucu_dom_sf"/>
</dbReference>
<evidence type="ECO:0000313" key="10">
    <source>
        <dbReference type="Proteomes" id="UP001500340"/>
    </source>
</evidence>
<keyword evidence="3" id="KW-0326">Glycosidase</keyword>
<evidence type="ECO:0000259" key="4">
    <source>
        <dbReference type="Pfam" id="PF00703"/>
    </source>
</evidence>
<dbReference type="PRINTS" id="PR00132">
    <property type="entry name" value="GLHYDRLASE2"/>
</dbReference>
<comment type="caution">
    <text evidence="9">The sequence shown here is derived from an EMBL/GenBank/DDBJ whole genome shotgun (WGS) entry which is preliminary data.</text>
</comment>
<proteinExistence type="inferred from homology"/>
<evidence type="ECO:0000259" key="7">
    <source>
        <dbReference type="Pfam" id="PF16355"/>
    </source>
</evidence>
<dbReference type="Gene3D" id="2.60.40.10">
    <property type="entry name" value="Immunoglobulins"/>
    <property type="match status" value="3"/>
</dbReference>
<name>A0ABP3I9B4_9BACL</name>
<comment type="similarity">
    <text evidence="1">Belongs to the glycosyl hydrolase 2 family.</text>
</comment>